<dbReference type="Proteomes" id="UP000095085">
    <property type="component" value="Unassembled WGS sequence"/>
</dbReference>
<feature type="region of interest" description="Disordered" evidence="1">
    <location>
        <begin position="91"/>
        <end position="114"/>
    </location>
</feature>
<organism evidence="3 4">
    <name type="scientific">Hyphopichia burtonii NRRL Y-1933</name>
    <dbReference type="NCBI Taxonomy" id="984485"/>
    <lineage>
        <taxon>Eukaryota</taxon>
        <taxon>Fungi</taxon>
        <taxon>Dikarya</taxon>
        <taxon>Ascomycota</taxon>
        <taxon>Saccharomycotina</taxon>
        <taxon>Pichiomycetes</taxon>
        <taxon>Debaryomycetaceae</taxon>
        <taxon>Hyphopichia</taxon>
    </lineage>
</organism>
<dbReference type="EMBL" id="KV454539">
    <property type="protein sequence ID" value="ODV68922.1"/>
    <property type="molecule type" value="Genomic_DNA"/>
</dbReference>
<evidence type="ECO:0000256" key="1">
    <source>
        <dbReference type="SAM" id="MobiDB-lite"/>
    </source>
</evidence>
<evidence type="ECO:0000313" key="4">
    <source>
        <dbReference type="Proteomes" id="UP000095085"/>
    </source>
</evidence>
<dbReference type="STRING" id="984485.A0A1E4RNR9"/>
<dbReference type="RefSeq" id="XP_020077989.1">
    <property type="nucleotide sequence ID" value="XM_020220877.1"/>
</dbReference>
<dbReference type="OrthoDB" id="2567806at2759"/>
<feature type="domain" description="Ribosome maturation protein SDO1/SBDS N-terminal" evidence="2">
    <location>
        <begin position="5"/>
        <end position="93"/>
    </location>
</feature>
<evidence type="ECO:0000313" key="3">
    <source>
        <dbReference type="EMBL" id="ODV68922.1"/>
    </source>
</evidence>
<reference evidence="4" key="1">
    <citation type="submission" date="2016-05" db="EMBL/GenBank/DDBJ databases">
        <title>Comparative genomics of biotechnologically important yeasts.</title>
        <authorList>
            <consortium name="DOE Joint Genome Institute"/>
            <person name="Riley R."/>
            <person name="Haridas S."/>
            <person name="Wolfe K.H."/>
            <person name="Lopes M.R."/>
            <person name="Hittinger C.T."/>
            <person name="Goker M."/>
            <person name="Salamov A."/>
            <person name="Wisecaver J."/>
            <person name="Long T.M."/>
            <person name="Aerts A.L."/>
            <person name="Barry K."/>
            <person name="Choi C."/>
            <person name="Clum A."/>
            <person name="Coughlan A.Y."/>
            <person name="Deshpande S."/>
            <person name="Douglass A.P."/>
            <person name="Hanson S.J."/>
            <person name="Klenk H.-P."/>
            <person name="Labutti K."/>
            <person name="Lapidus A."/>
            <person name="Lindquist E."/>
            <person name="Lipzen A."/>
            <person name="Meier-Kolthoff J.P."/>
            <person name="Ohm R.A."/>
            <person name="Otillar R.P."/>
            <person name="Pangilinan J."/>
            <person name="Peng Y."/>
            <person name="Rokas A."/>
            <person name="Rosa C.A."/>
            <person name="Scheuner C."/>
            <person name="Sibirny A.A."/>
            <person name="Slot J.C."/>
            <person name="Stielow J.B."/>
            <person name="Sun H."/>
            <person name="Kurtzman C.P."/>
            <person name="Blackwell M."/>
            <person name="Grigoriev I.V."/>
            <person name="Jeffries T.W."/>
        </authorList>
    </citation>
    <scope>NUCLEOTIDE SEQUENCE [LARGE SCALE GENOMIC DNA]</scope>
    <source>
        <strain evidence="4">NRRL Y-1933</strain>
    </source>
</reference>
<dbReference type="InterPro" id="IPR019783">
    <property type="entry name" value="SDO1/SBDS_N"/>
</dbReference>
<dbReference type="InterPro" id="IPR036786">
    <property type="entry name" value="Ribosome_mat_SBDS_N_sf"/>
</dbReference>
<gene>
    <name evidence="3" type="ORF">HYPBUDRAFT_152187</name>
</gene>
<name>A0A1E4RNR9_9ASCO</name>
<protein>
    <submittedName>
        <fullName evidence="3">DUF1960-domain-containing protein</fullName>
    </submittedName>
</protein>
<keyword evidence="4" id="KW-1185">Reference proteome</keyword>
<dbReference type="Gene3D" id="3.30.1250.10">
    <property type="entry name" value="Ribosome maturation protein SBDS, N-terminal domain"/>
    <property type="match status" value="1"/>
</dbReference>
<dbReference type="AlphaFoldDB" id="A0A1E4RNR9"/>
<evidence type="ECO:0000259" key="2">
    <source>
        <dbReference type="Pfam" id="PF01172"/>
    </source>
</evidence>
<accession>A0A1E4RNR9</accession>
<dbReference type="GeneID" id="30995427"/>
<sequence>MAQPHKLFWKGSAYDFVVFIEDSNLVQKYKGGDTTIPLIDIVSIYKVFINRQGGVEGVLDEASKSELANEFGSSDVDAIIKKILVEGTDKKSAGSFHSGENGKNDSMGAGEVAH</sequence>
<dbReference type="SUPFAM" id="SSF89895">
    <property type="entry name" value="FYSH domain"/>
    <property type="match status" value="1"/>
</dbReference>
<proteinExistence type="predicted"/>
<dbReference type="Pfam" id="PF01172">
    <property type="entry name" value="SBDS_N"/>
    <property type="match status" value="1"/>
</dbReference>